<protein>
    <recommendedName>
        <fullName evidence="4">Lipocalin-like domain-containing protein</fullName>
    </recommendedName>
</protein>
<feature type="signal peptide" evidence="1">
    <location>
        <begin position="1"/>
        <end position="25"/>
    </location>
</feature>
<keyword evidence="3" id="KW-1185">Reference proteome</keyword>
<evidence type="ECO:0000313" key="2">
    <source>
        <dbReference type="EMBL" id="MDZ8120138.1"/>
    </source>
</evidence>
<dbReference type="RefSeq" id="WP_322609913.1">
    <property type="nucleotide sequence ID" value="NZ_JARVCO010000012.1"/>
</dbReference>
<accession>A0ABU5N158</accession>
<gene>
    <name evidence="2" type="ORF">P9H32_16020</name>
</gene>
<keyword evidence="1" id="KW-0732">Signal</keyword>
<evidence type="ECO:0000256" key="1">
    <source>
        <dbReference type="SAM" id="SignalP"/>
    </source>
</evidence>
<evidence type="ECO:0000313" key="3">
    <source>
        <dbReference type="Proteomes" id="UP001290861"/>
    </source>
</evidence>
<name>A0ABU5N158_9BACT</name>
<evidence type="ECO:0008006" key="4">
    <source>
        <dbReference type="Google" id="ProtNLM"/>
    </source>
</evidence>
<feature type="chain" id="PRO_5046630042" description="Lipocalin-like domain-containing protein" evidence="1">
    <location>
        <begin position="26"/>
        <end position="136"/>
    </location>
</feature>
<proteinExistence type="predicted"/>
<dbReference type="EMBL" id="JARVCO010000012">
    <property type="protein sequence ID" value="MDZ8120138.1"/>
    <property type="molecule type" value="Genomic_DNA"/>
</dbReference>
<reference evidence="2 3" key="1">
    <citation type="journal article" date="2024" name="Appl. Environ. Microbiol.">
        <title>Pontiella agarivorans sp. nov., a novel marine anaerobic bacterium capable of degrading macroalgal polysaccharides and fixing nitrogen.</title>
        <authorList>
            <person name="Liu N."/>
            <person name="Kivenson V."/>
            <person name="Peng X."/>
            <person name="Cui Z."/>
            <person name="Lankiewicz T.S."/>
            <person name="Gosselin K.M."/>
            <person name="English C.J."/>
            <person name="Blair E.M."/>
            <person name="O'Malley M.A."/>
            <person name="Valentine D.L."/>
        </authorList>
    </citation>
    <scope>NUCLEOTIDE SEQUENCE [LARGE SCALE GENOMIC DNA]</scope>
    <source>
        <strain evidence="2 3">NLcol2</strain>
    </source>
</reference>
<dbReference type="Proteomes" id="UP001290861">
    <property type="component" value="Unassembled WGS sequence"/>
</dbReference>
<comment type="caution">
    <text evidence="2">The sequence shown here is derived from an EMBL/GenBank/DDBJ whole genome shotgun (WGS) entry which is preliminary data.</text>
</comment>
<organism evidence="2 3">
    <name type="scientific">Pontiella agarivorans</name>
    <dbReference type="NCBI Taxonomy" id="3038953"/>
    <lineage>
        <taxon>Bacteria</taxon>
        <taxon>Pseudomonadati</taxon>
        <taxon>Kiritimatiellota</taxon>
        <taxon>Kiritimatiellia</taxon>
        <taxon>Kiritimatiellales</taxon>
        <taxon>Pontiellaceae</taxon>
        <taxon>Pontiella</taxon>
    </lineage>
</organism>
<sequence>MKRSKLIVSIITWVSAFMICSTAHAFEKDPEVVGRWKTVDFVKTIDQFNPSTKYWKGDLFLLELDFHKRGYVTCSNKKVDKYQQDWTKGKVDPDSEHPAHYYIKEIENESYLFFEWISGDVTERGQKPHYYVLKKK</sequence>